<organism evidence="1 2">
    <name type="scientific">Naganishia onofrii</name>
    <dbReference type="NCBI Taxonomy" id="1851511"/>
    <lineage>
        <taxon>Eukaryota</taxon>
        <taxon>Fungi</taxon>
        <taxon>Dikarya</taxon>
        <taxon>Basidiomycota</taxon>
        <taxon>Agaricomycotina</taxon>
        <taxon>Tremellomycetes</taxon>
        <taxon>Filobasidiales</taxon>
        <taxon>Filobasidiaceae</taxon>
        <taxon>Naganishia</taxon>
    </lineage>
</organism>
<protein>
    <submittedName>
        <fullName evidence="1">Uncharacterized protein</fullName>
    </submittedName>
</protein>
<reference evidence="1" key="1">
    <citation type="submission" date="2023-04" db="EMBL/GenBank/DDBJ databases">
        <title>Draft Genome sequencing of Naganishia species isolated from polar environments using Oxford Nanopore Technology.</title>
        <authorList>
            <person name="Leo P."/>
            <person name="Venkateswaran K."/>
        </authorList>
    </citation>
    <scope>NUCLEOTIDE SEQUENCE</scope>
    <source>
        <strain evidence="1">DBVPG 5303</strain>
    </source>
</reference>
<name>A0ACC2XR82_9TREE</name>
<evidence type="ECO:0000313" key="1">
    <source>
        <dbReference type="EMBL" id="KAJ9126550.1"/>
    </source>
</evidence>
<sequence length="131" mass="13773">MIESQLQCAPSSSTLPSAMVPNGPLFQQAVSSGDTAFSTDQFIIAEFARHAQQLRARLSPLASNEPAGLSARTATTTTTACTLPNPFSPREDMDFLGHPAMAASSPAGMKLFVVAEDSCKGDGLERVRKTG</sequence>
<keyword evidence="2" id="KW-1185">Reference proteome</keyword>
<evidence type="ECO:0000313" key="2">
    <source>
        <dbReference type="Proteomes" id="UP001234202"/>
    </source>
</evidence>
<proteinExistence type="predicted"/>
<comment type="caution">
    <text evidence="1">The sequence shown here is derived from an EMBL/GenBank/DDBJ whole genome shotgun (WGS) entry which is preliminary data.</text>
</comment>
<gene>
    <name evidence="1" type="ORF">QFC24_001578</name>
</gene>
<dbReference type="Proteomes" id="UP001234202">
    <property type="component" value="Unassembled WGS sequence"/>
</dbReference>
<accession>A0ACC2XR82</accession>
<dbReference type="EMBL" id="JASBWV010000004">
    <property type="protein sequence ID" value="KAJ9126550.1"/>
    <property type="molecule type" value="Genomic_DNA"/>
</dbReference>